<dbReference type="InterPro" id="IPR036322">
    <property type="entry name" value="WD40_repeat_dom_sf"/>
</dbReference>
<sequence length="487" mass="53963">MSIPQIPSCSTLSASWTRDPYFVAPSHIAVQVDGLSLAHPRVCPGIMASILTERQQDDLHKGILDYLHSAGFLKTYEQFKEEVPRMESFQPDTDKKTSGLLAKKWTSVIRMQKKIIDLEQRLAQALEENQNMAYLPNGTGKKGGDADWLPNATSVKHRLTGHRDKVNAVAFHPLYSVLASVSDDSTVKIWDWESGDLERTLKGHTKRVSGCHYNSNGTTLATCSYDLFIKLWNVENDYQNFATLRGHEHSISSVQFLPGDDKVISSSRDQSLRIWEVATTHCIKVISPHDNWIRSAIPSLDGRFVITCSMDHTAKIVDISTGEVKAEFRGHENSIDVAHICPADAVPAIKELITVKNPQSAPAVTDPSLAFAVTGSRDKQIKIWDARGGQCLHTLTGHDNWISALVFHPNGQYLLSASDDKTIRVWDLKTGRCTKTIADAHDAFITSMAWGRQAISAGSSDEKRLVNVLATSGNDQTVKIWLPKRTG</sequence>
<dbReference type="Gene3D" id="2.130.10.10">
    <property type="entry name" value="YVTN repeat-like/Quinoprotein amine dehydrogenase"/>
    <property type="match status" value="1"/>
</dbReference>
<accession>A0A8H5GXY3</accession>
<dbReference type="GO" id="GO:0070840">
    <property type="term" value="F:dynein complex binding"/>
    <property type="evidence" value="ECO:0007669"/>
    <property type="project" value="UniProtKB-UniRule"/>
</dbReference>
<keyword evidence="6" id="KW-0677">Repeat</keyword>
<dbReference type="SUPFAM" id="SSF109925">
    <property type="entry name" value="Lissencephaly-1 protein (Lis-1, PAF-AH alpha) N-terminal domain"/>
    <property type="match status" value="1"/>
</dbReference>
<evidence type="ECO:0000256" key="5">
    <source>
        <dbReference type="ARBA" id="ARBA00022701"/>
    </source>
</evidence>
<dbReference type="OrthoDB" id="10264588at2759"/>
<dbReference type="GO" id="GO:0051012">
    <property type="term" value="P:microtubule sliding"/>
    <property type="evidence" value="ECO:0007669"/>
    <property type="project" value="UniProtKB-UniRule"/>
</dbReference>
<dbReference type="GO" id="GO:0000132">
    <property type="term" value="P:establishment of mitotic spindle orientation"/>
    <property type="evidence" value="ECO:0007669"/>
    <property type="project" value="UniProtKB-UniRule"/>
</dbReference>
<dbReference type="InterPro" id="IPR017252">
    <property type="entry name" value="Dynein_regulator_LIS1"/>
</dbReference>
<keyword evidence="2 11" id="KW-0963">Cytoplasm</keyword>
<keyword evidence="10 11" id="KW-0131">Cell cycle</keyword>
<feature type="repeat" description="WD" evidence="12">
    <location>
        <begin position="244"/>
        <end position="285"/>
    </location>
</feature>
<dbReference type="GO" id="GO:0000922">
    <property type="term" value="C:spindle pole"/>
    <property type="evidence" value="ECO:0007669"/>
    <property type="project" value="UniProtKB-SubCell"/>
</dbReference>
<dbReference type="InterPro" id="IPR019775">
    <property type="entry name" value="WD40_repeat_CS"/>
</dbReference>
<dbReference type="PROSITE" id="PS50294">
    <property type="entry name" value="WD_REPEATS_REGION"/>
    <property type="match status" value="4"/>
</dbReference>
<comment type="subcellular location">
    <subcellularLocation>
        <location evidence="11">Cytoplasm</location>
        <location evidence="11">Cytoskeleton</location>
    </subcellularLocation>
    <subcellularLocation>
        <location evidence="11">Cytoplasm</location>
        <location evidence="11">Cytoskeleton</location>
        <location evidence="11">Spindle pole</location>
    </subcellularLocation>
    <text evidence="11">Localizes to the plus ends of microtubules at the hyphal tip and the mitotic spindle poles.</text>
</comment>
<evidence type="ECO:0000256" key="1">
    <source>
        <dbReference type="ARBA" id="ARBA00022448"/>
    </source>
</evidence>
<dbReference type="InterPro" id="IPR001680">
    <property type="entry name" value="WD40_rpt"/>
</dbReference>
<dbReference type="EMBL" id="JAACJM010000004">
    <property type="protein sequence ID" value="KAF5373022.1"/>
    <property type="molecule type" value="Genomic_DNA"/>
</dbReference>
<dbReference type="Pfam" id="PF00400">
    <property type="entry name" value="WD40"/>
    <property type="match status" value="7"/>
</dbReference>
<dbReference type="InterPro" id="IPR020472">
    <property type="entry name" value="WD40_PAC1"/>
</dbReference>
<comment type="caution">
    <text evidence="14">The sequence shown here is derived from an EMBL/GenBank/DDBJ whole genome shotgun (WGS) entry which is preliminary data.</text>
</comment>
<protein>
    <recommendedName>
        <fullName evidence="11">Nuclear distribution protein PAC1</fullName>
    </recommendedName>
    <alternativeName>
        <fullName evidence="11">Lissencephaly-1 homolog</fullName>
        <shortName evidence="11">LIS-1</shortName>
    </alternativeName>
    <alternativeName>
        <fullName evidence="11">nudF homolog</fullName>
    </alternativeName>
</protein>
<comment type="subunit">
    <text evidence="11">Self-associates. Interacts with NDL1 and dynein.</text>
</comment>
<feature type="repeat" description="WD" evidence="12">
    <location>
        <begin position="373"/>
        <end position="394"/>
    </location>
</feature>
<evidence type="ECO:0000256" key="9">
    <source>
        <dbReference type="ARBA" id="ARBA00023212"/>
    </source>
</evidence>
<dbReference type="Gene3D" id="1.20.960.30">
    <property type="match status" value="1"/>
</dbReference>
<dbReference type="GO" id="GO:0005737">
    <property type="term" value="C:cytoplasm"/>
    <property type="evidence" value="ECO:0007669"/>
    <property type="project" value="UniProtKB-UniRule"/>
</dbReference>
<dbReference type="GO" id="GO:0005875">
    <property type="term" value="C:microtubule associated complex"/>
    <property type="evidence" value="ECO:0007669"/>
    <property type="project" value="UniProtKB-UniRule"/>
</dbReference>
<dbReference type="AlphaFoldDB" id="A0A8H5GXY3"/>
<dbReference type="SUPFAM" id="SSF50978">
    <property type="entry name" value="WD40 repeat-like"/>
    <property type="match status" value="1"/>
</dbReference>
<keyword evidence="3 12" id="KW-0853">WD repeat</keyword>
<comment type="similarity">
    <text evidence="11">Belongs to the WD repeat LIS1/nudF family.</text>
</comment>
<dbReference type="FunFam" id="1.20.960.30:FF:000002">
    <property type="entry name" value="Platelet-activating factor acetylhydrolase ib"/>
    <property type="match status" value="1"/>
</dbReference>
<dbReference type="HAMAP" id="MF_03141">
    <property type="entry name" value="lis1"/>
    <property type="match status" value="1"/>
</dbReference>
<feature type="repeat" description="WD" evidence="12">
    <location>
        <begin position="201"/>
        <end position="236"/>
    </location>
</feature>
<keyword evidence="4 11" id="KW-0132">Cell division</keyword>
<feature type="repeat" description="WD" evidence="12">
    <location>
        <begin position="395"/>
        <end position="436"/>
    </location>
</feature>
<evidence type="ECO:0000256" key="6">
    <source>
        <dbReference type="ARBA" id="ARBA00022737"/>
    </source>
</evidence>
<gene>
    <name evidence="11" type="primary">PAC1</name>
    <name evidence="11" type="synonym">LIS1</name>
    <name evidence="14" type="ORF">D9758_001468</name>
</gene>
<feature type="domain" description="PAC1-like LisH-like dimerisation" evidence="13">
    <location>
        <begin position="53"/>
        <end position="84"/>
    </location>
</feature>
<dbReference type="InterPro" id="IPR056795">
    <property type="entry name" value="PAC1-like_LisH-like_dom"/>
</dbReference>
<keyword evidence="7 11" id="KW-0498">Mitosis</keyword>
<feature type="repeat" description="WD" evidence="12">
    <location>
        <begin position="159"/>
        <end position="200"/>
    </location>
</feature>
<comment type="domain">
    <text evidence="11">Dimerization mediated by the LisH domain may be required to activate dynein.</text>
</comment>
<evidence type="ECO:0000256" key="3">
    <source>
        <dbReference type="ARBA" id="ARBA00022574"/>
    </source>
</evidence>
<dbReference type="Proteomes" id="UP000559256">
    <property type="component" value="Unassembled WGS sequence"/>
</dbReference>
<evidence type="ECO:0000256" key="11">
    <source>
        <dbReference type="HAMAP-Rule" id="MF_03141"/>
    </source>
</evidence>
<dbReference type="GO" id="GO:0005874">
    <property type="term" value="C:microtubule"/>
    <property type="evidence" value="ECO:0007669"/>
    <property type="project" value="UniProtKB-KW"/>
</dbReference>
<dbReference type="InterPro" id="IPR037190">
    <property type="entry name" value="LIS1_N"/>
</dbReference>
<evidence type="ECO:0000256" key="12">
    <source>
        <dbReference type="PROSITE-ProRule" id="PRU00221"/>
    </source>
</evidence>
<name>A0A8H5GXY3_9AGAR</name>
<evidence type="ECO:0000256" key="7">
    <source>
        <dbReference type="ARBA" id="ARBA00022776"/>
    </source>
</evidence>
<evidence type="ECO:0000313" key="15">
    <source>
        <dbReference type="Proteomes" id="UP000559256"/>
    </source>
</evidence>
<dbReference type="PIRSF" id="PIRSF037647">
    <property type="entry name" value="Dynein_regulator_Lis1"/>
    <property type="match status" value="1"/>
</dbReference>
<keyword evidence="9 11" id="KW-0206">Cytoskeleton</keyword>
<comment type="function">
    <text evidence="11">Positively regulates the activity of the minus-end directed microtubule motor protein dynein. May enhance dynein-mediated microtubule sliding by targeting dynein to the microtubule plus end. Required for nuclear migration during vegetative growth as well as development. Required for retrograde early endosome (EE) transport from the hyphal tip. Required for localization of dynein to the mitotic spindle poles. Recruits additional proteins to the dynein complex at SPBs.</text>
</comment>
<dbReference type="InterPro" id="IPR006594">
    <property type="entry name" value="LisH"/>
</dbReference>
<keyword evidence="8 11" id="KW-0175">Coiled coil</keyword>
<keyword evidence="15" id="KW-1185">Reference proteome</keyword>
<dbReference type="InterPro" id="IPR015943">
    <property type="entry name" value="WD40/YVTN_repeat-like_dom_sf"/>
</dbReference>
<keyword evidence="1 11" id="KW-0813">Transport</keyword>
<evidence type="ECO:0000313" key="14">
    <source>
        <dbReference type="EMBL" id="KAF5373022.1"/>
    </source>
</evidence>
<dbReference type="GO" id="GO:0051301">
    <property type="term" value="P:cell division"/>
    <property type="evidence" value="ECO:0007669"/>
    <property type="project" value="UniProtKB-KW"/>
</dbReference>
<organism evidence="14 15">
    <name type="scientific">Tetrapyrgos nigripes</name>
    <dbReference type="NCBI Taxonomy" id="182062"/>
    <lineage>
        <taxon>Eukaryota</taxon>
        <taxon>Fungi</taxon>
        <taxon>Dikarya</taxon>
        <taxon>Basidiomycota</taxon>
        <taxon>Agaricomycotina</taxon>
        <taxon>Agaricomycetes</taxon>
        <taxon>Agaricomycetidae</taxon>
        <taxon>Agaricales</taxon>
        <taxon>Marasmiineae</taxon>
        <taxon>Marasmiaceae</taxon>
        <taxon>Tetrapyrgos</taxon>
    </lineage>
</organism>
<dbReference type="CDD" id="cd00200">
    <property type="entry name" value="WD40"/>
    <property type="match status" value="1"/>
</dbReference>
<dbReference type="PROSITE" id="PS00678">
    <property type="entry name" value="WD_REPEATS_1"/>
    <property type="match status" value="3"/>
</dbReference>
<evidence type="ECO:0000256" key="10">
    <source>
        <dbReference type="ARBA" id="ARBA00023306"/>
    </source>
</evidence>
<dbReference type="PRINTS" id="PR00320">
    <property type="entry name" value="GPROTEINBRPT"/>
</dbReference>
<evidence type="ECO:0000256" key="8">
    <source>
        <dbReference type="ARBA" id="ARBA00023054"/>
    </source>
</evidence>
<evidence type="ECO:0000256" key="4">
    <source>
        <dbReference type="ARBA" id="ARBA00022618"/>
    </source>
</evidence>
<keyword evidence="5 11" id="KW-0493">Microtubule</keyword>
<dbReference type="Pfam" id="PF24951">
    <property type="entry name" value="LisH_PAC1"/>
    <property type="match status" value="1"/>
</dbReference>
<dbReference type="PROSITE" id="PS50082">
    <property type="entry name" value="WD_REPEATS_2"/>
    <property type="match status" value="5"/>
</dbReference>
<evidence type="ECO:0000256" key="2">
    <source>
        <dbReference type="ARBA" id="ARBA00022490"/>
    </source>
</evidence>
<dbReference type="PROSITE" id="PS50896">
    <property type="entry name" value="LISH"/>
    <property type="match status" value="1"/>
</dbReference>
<reference evidence="14 15" key="1">
    <citation type="journal article" date="2020" name="ISME J.">
        <title>Uncovering the hidden diversity of litter-decomposition mechanisms in mushroom-forming fungi.</title>
        <authorList>
            <person name="Floudas D."/>
            <person name="Bentzer J."/>
            <person name="Ahren D."/>
            <person name="Johansson T."/>
            <person name="Persson P."/>
            <person name="Tunlid A."/>
        </authorList>
    </citation>
    <scope>NUCLEOTIDE SEQUENCE [LARGE SCALE GENOMIC DNA]</scope>
    <source>
        <strain evidence="14 15">CBS 291.85</strain>
    </source>
</reference>
<evidence type="ECO:0000259" key="13">
    <source>
        <dbReference type="Pfam" id="PF24951"/>
    </source>
</evidence>
<dbReference type="SMART" id="SM00320">
    <property type="entry name" value="WD40"/>
    <property type="match status" value="7"/>
</dbReference>
<dbReference type="PANTHER" id="PTHR19848:SF8">
    <property type="entry name" value="F-BOX AND WD REPEAT DOMAIN CONTAINING 7"/>
    <property type="match status" value="1"/>
</dbReference>
<proteinExistence type="inferred from homology"/>
<dbReference type="PANTHER" id="PTHR19848">
    <property type="entry name" value="WD40 REPEAT PROTEIN"/>
    <property type="match status" value="1"/>
</dbReference>